<organism evidence="1">
    <name type="scientific">Rhizophora mucronata</name>
    <name type="common">Asiatic mangrove</name>
    <dbReference type="NCBI Taxonomy" id="61149"/>
    <lineage>
        <taxon>Eukaryota</taxon>
        <taxon>Viridiplantae</taxon>
        <taxon>Streptophyta</taxon>
        <taxon>Embryophyta</taxon>
        <taxon>Tracheophyta</taxon>
        <taxon>Spermatophyta</taxon>
        <taxon>Magnoliopsida</taxon>
        <taxon>eudicotyledons</taxon>
        <taxon>Gunneridae</taxon>
        <taxon>Pentapetalae</taxon>
        <taxon>rosids</taxon>
        <taxon>fabids</taxon>
        <taxon>Malpighiales</taxon>
        <taxon>Rhizophoraceae</taxon>
        <taxon>Rhizophora</taxon>
    </lineage>
</organism>
<dbReference type="EMBL" id="GGEC01041297">
    <property type="protein sequence ID" value="MBX21781.1"/>
    <property type="molecule type" value="Transcribed_RNA"/>
</dbReference>
<name>A0A2P2LUY3_RHIMU</name>
<protein>
    <submittedName>
        <fullName evidence="1">EBP1</fullName>
    </submittedName>
</protein>
<sequence>MSAALPVTGPSWRTWVCPTTAMSPSMWHPMSLYPKKQVLLCSYVKDTISLTSIKRKVESLHLNHISFFQYHLITCKWRKMANCVVYRNASRKGDSPFNLPLHILVHITSLLSDKCISLLTHINNLGL</sequence>
<reference evidence="1" key="1">
    <citation type="submission" date="2018-02" db="EMBL/GenBank/DDBJ databases">
        <title>Rhizophora mucronata_Transcriptome.</title>
        <authorList>
            <person name="Meera S.P."/>
            <person name="Sreeshan A."/>
            <person name="Augustine A."/>
        </authorList>
    </citation>
    <scope>NUCLEOTIDE SEQUENCE</scope>
    <source>
        <tissue evidence="1">Leaf</tissue>
    </source>
</reference>
<evidence type="ECO:0000313" key="1">
    <source>
        <dbReference type="EMBL" id="MBX21781.1"/>
    </source>
</evidence>
<proteinExistence type="predicted"/>
<accession>A0A2P2LUY3</accession>
<dbReference type="AlphaFoldDB" id="A0A2P2LUY3"/>